<feature type="transmembrane region" description="Helical" evidence="6">
    <location>
        <begin position="333"/>
        <end position="355"/>
    </location>
</feature>
<accession>A0AAW2ZIJ2</accession>
<feature type="transmembrane region" description="Helical" evidence="6">
    <location>
        <begin position="421"/>
        <end position="443"/>
    </location>
</feature>
<feature type="transmembrane region" description="Helical" evidence="6">
    <location>
        <begin position="84"/>
        <end position="105"/>
    </location>
</feature>
<dbReference type="InterPro" id="IPR020846">
    <property type="entry name" value="MFS_dom"/>
</dbReference>
<feature type="transmembrane region" description="Helical" evidence="6">
    <location>
        <begin position="203"/>
        <end position="224"/>
    </location>
</feature>
<dbReference type="GO" id="GO:0016020">
    <property type="term" value="C:membrane"/>
    <property type="evidence" value="ECO:0007669"/>
    <property type="project" value="UniProtKB-SubCell"/>
</dbReference>
<proteinExistence type="predicted"/>
<feature type="transmembrane region" description="Helical" evidence="6">
    <location>
        <begin position="387"/>
        <end position="409"/>
    </location>
</feature>
<dbReference type="PROSITE" id="PS00216">
    <property type="entry name" value="SUGAR_TRANSPORT_1"/>
    <property type="match status" value="2"/>
</dbReference>
<evidence type="ECO:0000256" key="6">
    <source>
        <dbReference type="SAM" id="Phobius"/>
    </source>
</evidence>
<evidence type="ECO:0000256" key="1">
    <source>
        <dbReference type="ARBA" id="ARBA00004141"/>
    </source>
</evidence>
<dbReference type="PANTHER" id="PTHR23511">
    <property type="entry name" value="SYNAPTIC VESICLE GLYCOPROTEIN 2"/>
    <property type="match status" value="1"/>
</dbReference>
<feature type="transmembrane region" description="Helical" evidence="6">
    <location>
        <begin position="112"/>
        <end position="131"/>
    </location>
</feature>
<organism evidence="8 9">
    <name type="scientific">Acrasis kona</name>
    <dbReference type="NCBI Taxonomy" id="1008807"/>
    <lineage>
        <taxon>Eukaryota</taxon>
        <taxon>Discoba</taxon>
        <taxon>Heterolobosea</taxon>
        <taxon>Tetramitia</taxon>
        <taxon>Eutetramitia</taxon>
        <taxon>Acrasidae</taxon>
        <taxon>Acrasis</taxon>
    </lineage>
</organism>
<feature type="transmembrane region" description="Helical" evidence="6">
    <location>
        <begin position="171"/>
        <end position="191"/>
    </location>
</feature>
<dbReference type="PROSITE" id="PS50850">
    <property type="entry name" value="MFS"/>
    <property type="match status" value="1"/>
</dbReference>
<dbReference type="InterPro" id="IPR005829">
    <property type="entry name" value="Sugar_transporter_CS"/>
</dbReference>
<evidence type="ECO:0000256" key="3">
    <source>
        <dbReference type="ARBA" id="ARBA00022692"/>
    </source>
</evidence>
<keyword evidence="2" id="KW-0813">Transport</keyword>
<evidence type="ECO:0000256" key="4">
    <source>
        <dbReference type="ARBA" id="ARBA00022989"/>
    </source>
</evidence>
<comment type="subcellular location">
    <subcellularLocation>
        <location evidence="1">Membrane</location>
        <topology evidence="1">Multi-pass membrane protein</topology>
    </subcellularLocation>
</comment>
<dbReference type="SUPFAM" id="SSF103473">
    <property type="entry name" value="MFS general substrate transporter"/>
    <property type="match status" value="1"/>
</dbReference>
<dbReference type="InterPro" id="IPR036259">
    <property type="entry name" value="MFS_trans_sf"/>
</dbReference>
<evidence type="ECO:0000259" key="7">
    <source>
        <dbReference type="PROSITE" id="PS50850"/>
    </source>
</evidence>
<keyword evidence="5 6" id="KW-0472">Membrane</keyword>
<evidence type="ECO:0000256" key="5">
    <source>
        <dbReference type="ARBA" id="ARBA00023136"/>
    </source>
</evidence>
<dbReference type="Pfam" id="PF00083">
    <property type="entry name" value="Sugar_tr"/>
    <property type="match status" value="1"/>
</dbReference>
<name>A0AAW2ZIJ2_9EUKA</name>
<feature type="transmembrane region" description="Helical" evidence="6">
    <location>
        <begin position="290"/>
        <end position="313"/>
    </location>
</feature>
<comment type="caution">
    <text evidence="8">The sequence shown here is derived from an EMBL/GenBank/DDBJ whole genome shotgun (WGS) entry which is preliminary data.</text>
</comment>
<reference evidence="8 9" key="1">
    <citation type="submission" date="2024-03" db="EMBL/GenBank/DDBJ databases">
        <title>The Acrasis kona genome and developmental transcriptomes reveal deep origins of eukaryotic multicellular pathways.</title>
        <authorList>
            <person name="Sheikh S."/>
            <person name="Fu C.-J."/>
            <person name="Brown M.W."/>
            <person name="Baldauf S.L."/>
        </authorList>
    </citation>
    <scope>NUCLEOTIDE SEQUENCE [LARGE SCALE GENOMIC DNA]</scope>
    <source>
        <strain evidence="8 9">ATCC MYA-3509</strain>
    </source>
</reference>
<gene>
    <name evidence="8" type="ORF">AKO1_010618</name>
</gene>
<feature type="transmembrane region" description="Helical" evidence="6">
    <location>
        <begin position="449"/>
        <end position="469"/>
    </location>
</feature>
<dbReference type="Proteomes" id="UP001431209">
    <property type="component" value="Unassembled WGS sequence"/>
</dbReference>
<dbReference type="EMBL" id="JAOPGA020001542">
    <property type="protein sequence ID" value="KAL0489295.1"/>
    <property type="molecule type" value="Genomic_DNA"/>
</dbReference>
<feature type="domain" description="Major facilitator superfamily (MFS) profile" evidence="7">
    <location>
        <begin position="47"/>
        <end position="474"/>
    </location>
</feature>
<dbReference type="Gene3D" id="1.20.1250.20">
    <property type="entry name" value="MFS general substrate transporter like domains"/>
    <property type="match status" value="1"/>
</dbReference>
<dbReference type="CDD" id="cd17316">
    <property type="entry name" value="MFS_SV2_like"/>
    <property type="match status" value="1"/>
</dbReference>
<sequence>MTSNDSEYSLLDETRDNSIKGDDIEPDSFTFDDALDKIGVGWYQMLLLFICGGGWFLDGVQLGLVSLILDTLSAAFNLQSFERGFVGSSVFLGMMVGAAVGGLISDRFGRKIIFLWGSFFVSLCAITNAMAPDFYTFVVMRALVGLCLGSLVPTDQAVLMEFIPRKHRGTFMGLMNIFFSAGAIFVCLLAWATLENIEPSKAWRYFVGISGAPGVLVFLSRIMIPESPRFLMVNGQMDQAFRILKDVARYNRTFVPNGTLVNYNADPSGRKFSTIEQITKLFSPQLARTTILLIIIWFGLSYGNYGFGFLIPTEMLKKRSGDADSAINKYLNVYSKTLIVISVGVFGFVIVSLIMDKIGRRFLMCVSLLVGGVLVACLAISTNSIFVLVLSTIINLISTIPWAVIYTYTPEVYPTVIRATGVGLCSAFARLAGTVTPLIGTMMYDADRIYPFVSFGVVLVIAGFCAALLPIETLGRVLQDEVEKKDDEVIENPRQENVE</sequence>
<keyword evidence="9" id="KW-1185">Reference proteome</keyword>
<feature type="transmembrane region" description="Helical" evidence="6">
    <location>
        <begin position="46"/>
        <end position="69"/>
    </location>
</feature>
<feature type="transmembrane region" description="Helical" evidence="6">
    <location>
        <begin position="362"/>
        <end position="381"/>
    </location>
</feature>
<evidence type="ECO:0000313" key="8">
    <source>
        <dbReference type="EMBL" id="KAL0489295.1"/>
    </source>
</evidence>
<dbReference type="PANTHER" id="PTHR23511:SF34">
    <property type="entry name" value="SYNAPTIC VESICLE GLYCOPROTEIN 2"/>
    <property type="match status" value="1"/>
</dbReference>
<evidence type="ECO:0000256" key="2">
    <source>
        <dbReference type="ARBA" id="ARBA00022448"/>
    </source>
</evidence>
<protein>
    <recommendedName>
        <fullName evidence="7">Major facilitator superfamily (MFS) profile domain-containing protein</fullName>
    </recommendedName>
</protein>
<dbReference type="GO" id="GO:0022857">
    <property type="term" value="F:transmembrane transporter activity"/>
    <property type="evidence" value="ECO:0007669"/>
    <property type="project" value="InterPro"/>
</dbReference>
<dbReference type="InterPro" id="IPR005828">
    <property type="entry name" value="MFS_sugar_transport-like"/>
</dbReference>
<keyword evidence="3 6" id="KW-0812">Transmembrane</keyword>
<evidence type="ECO:0000313" key="9">
    <source>
        <dbReference type="Proteomes" id="UP001431209"/>
    </source>
</evidence>
<keyword evidence="4 6" id="KW-1133">Transmembrane helix</keyword>
<dbReference type="AlphaFoldDB" id="A0AAW2ZIJ2"/>